<dbReference type="Pfam" id="PF12705">
    <property type="entry name" value="PDDEXK_1"/>
    <property type="match status" value="1"/>
</dbReference>
<evidence type="ECO:0000256" key="3">
    <source>
        <dbReference type="ARBA" id="ARBA00022801"/>
    </source>
</evidence>
<dbReference type="Proteomes" id="UP000317944">
    <property type="component" value="Unassembled WGS sequence"/>
</dbReference>
<keyword evidence="3" id="KW-0378">Hydrolase</keyword>
<evidence type="ECO:0000256" key="4">
    <source>
        <dbReference type="ARBA" id="ARBA00022806"/>
    </source>
</evidence>
<evidence type="ECO:0000313" key="9">
    <source>
        <dbReference type="EMBL" id="TQR37075.1"/>
    </source>
</evidence>
<dbReference type="RefSeq" id="WP_142507770.1">
    <property type="nucleotide sequence ID" value="NZ_SADV01000003.1"/>
</dbReference>
<proteinExistence type="predicted"/>
<feature type="domain" description="PD-(D/E)XK endonuclease-like" evidence="8">
    <location>
        <begin position="11"/>
        <end position="309"/>
    </location>
</feature>
<keyword evidence="7" id="KW-0234">DNA repair</keyword>
<dbReference type="InterPro" id="IPR011604">
    <property type="entry name" value="PDDEXK-like_dom_sf"/>
</dbReference>
<reference evidence="9 10" key="1">
    <citation type="submission" date="2018-03" db="EMBL/GenBank/DDBJ databases">
        <title>Aerobic endospore-forming bacteria genome sequencing and assembly.</title>
        <authorList>
            <person name="Cavalcante D.A."/>
            <person name="Driks A."/>
            <person name="Putonti C."/>
            <person name="De-Souza M.T."/>
        </authorList>
    </citation>
    <scope>NUCLEOTIDE SEQUENCE [LARGE SCALE GENOMIC DNA]</scope>
    <source>
        <strain evidence="9 10">SDF0037</strain>
    </source>
</reference>
<evidence type="ECO:0000313" key="10">
    <source>
        <dbReference type="Proteomes" id="UP000317944"/>
    </source>
</evidence>
<evidence type="ECO:0000256" key="5">
    <source>
        <dbReference type="ARBA" id="ARBA00022840"/>
    </source>
</evidence>
<keyword evidence="2" id="KW-0227">DNA damage</keyword>
<evidence type="ECO:0000256" key="2">
    <source>
        <dbReference type="ARBA" id="ARBA00022763"/>
    </source>
</evidence>
<evidence type="ECO:0000256" key="6">
    <source>
        <dbReference type="ARBA" id="ARBA00023125"/>
    </source>
</evidence>
<dbReference type="GO" id="GO:0004386">
    <property type="term" value="F:helicase activity"/>
    <property type="evidence" value="ECO:0007669"/>
    <property type="project" value="UniProtKB-KW"/>
</dbReference>
<dbReference type="OrthoDB" id="9768303at2"/>
<comment type="caution">
    <text evidence="9">The sequence shown here is derived from an EMBL/GenBank/DDBJ whole genome shotgun (WGS) entry which is preliminary data.</text>
</comment>
<protein>
    <recommendedName>
        <fullName evidence="8">PD-(D/E)XK endonuclease-like domain-containing protein</fullName>
    </recommendedName>
</protein>
<organism evidence="9 10">
    <name type="scientific">Lysinibacillus sphaericus</name>
    <name type="common">Bacillus sphaericus</name>
    <dbReference type="NCBI Taxonomy" id="1421"/>
    <lineage>
        <taxon>Bacteria</taxon>
        <taxon>Bacillati</taxon>
        <taxon>Bacillota</taxon>
        <taxon>Bacilli</taxon>
        <taxon>Bacillales</taxon>
        <taxon>Bacillaceae</taxon>
        <taxon>Lysinibacillus</taxon>
    </lineage>
</organism>
<dbReference type="Gene3D" id="3.90.320.10">
    <property type="match status" value="1"/>
</dbReference>
<keyword evidence="4" id="KW-0347">Helicase</keyword>
<accession>A0A544UT97</accession>
<name>A0A544UT97_LYSSH</name>
<evidence type="ECO:0000256" key="7">
    <source>
        <dbReference type="ARBA" id="ARBA00023204"/>
    </source>
</evidence>
<dbReference type="GO" id="GO:0003677">
    <property type="term" value="F:DNA binding"/>
    <property type="evidence" value="ECO:0007669"/>
    <property type="project" value="UniProtKB-KW"/>
</dbReference>
<dbReference type="GO" id="GO:0005524">
    <property type="term" value="F:ATP binding"/>
    <property type="evidence" value="ECO:0007669"/>
    <property type="project" value="UniProtKB-KW"/>
</dbReference>
<dbReference type="InterPro" id="IPR038726">
    <property type="entry name" value="PDDEXK_AddAB-type"/>
</dbReference>
<gene>
    <name evidence="9" type="ORF">C7Y47_05095</name>
</gene>
<dbReference type="EMBL" id="SADV01000003">
    <property type="protein sequence ID" value="TQR37075.1"/>
    <property type="molecule type" value="Genomic_DNA"/>
</dbReference>
<dbReference type="AlphaFoldDB" id="A0A544UT97"/>
<evidence type="ECO:0000259" key="8">
    <source>
        <dbReference type="Pfam" id="PF12705"/>
    </source>
</evidence>
<dbReference type="GO" id="GO:0006281">
    <property type="term" value="P:DNA repair"/>
    <property type="evidence" value="ECO:0007669"/>
    <property type="project" value="UniProtKB-KW"/>
</dbReference>
<keyword evidence="6" id="KW-0238">DNA-binding</keyword>
<keyword evidence="5" id="KW-0067">ATP-binding</keyword>
<sequence length="312" mass="37391">MFEITPFPSFSWSLSRHKTLTSCARKYGYEYYFSHNGWLSYNVEPYHQHVYRLKKLQSMPILFGQIVHHLIEQSINDYLQTGKAPTVAELVNRARGQLNAAFIDSTRHVDLWRHKPNKFYMMQEIYYDGQLNPELVQDYKERMTAVFDNFLNSDTFQQITAQKGSLRIGEPEQFRSMKIEGIQVFVVMDFHYYDEIADKWIIIDWKTGGESDDDRQQLALYAYYIQQKYRVSLDQIDVYNEYLLPGKRKKYAFTAFDMDNILHTFQRSVLEMKKYQADIFSNEPVDFEEFEQTLEKWHCKGCNFKELCRKMR</sequence>
<evidence type="ECO:0000256" key="1">
    <source>
        <dbReference type="ARBA" id="ARBA00022741"/>
    </source>
</evidence>
<dbReference type="GO" id="GO:0016787">
    <property type="term" value="F:hydrolase activity"/>
    <property type="evidence" value="ECO:0007669"/>
    <property type="project" value="UniProtKB-KW"/>
</dbReference>
<keyword evidence="1" id="KW-0547">Nucleotide-binding</keyword>